<dbReference type="Pfam" id="PF05119">
    <property type="entry name" value="Terminase_4"/>
    <property type="match status" value="1"/>
</dbReference>
<sequence>MPRPPKSAKLTLLEGNKSRYVKEELERRVANEDKLKMRSENIVPPSWLDATAKKEFKRLADLLLSVELISEADINHLALYCDAYSNFLSYKREIKAKGKWVDGKPNPFFAKMDKAAAQMRVFASDLGLSPTSRARLAIALKEEDEDDFF</sequence>
<name>A0ABU6MPH9_9BACI</name>
<evidence type="ECO:0000313" key="2">
    <source>
        <dbReference type="Proteomes" id="UP001341444"/>
    </source>
</evidence>
<proteinExistence type="predicted"/>
<comment type="caution">
    <text evidence="1">The sequence shown here is derived from an EMBL/GenBank/DDBJ whole genome shotgun (WGS) entry which is preliminary data.</text>
</comment>
<organism evidence="1 2">
    <name type="scientific">Heyndrickxia acidicola</name>
    <dbReference type="NCBI Taxonomy" id="209389"/>
    <lineage>
        <taxon>Bacteria</taxon>
        <taxon>Bacillati</taxon>
        <taxon>Bacillota</taxon>
        <taxon>Bacilli</taxon>
        <taxon>Bacillales</taxon>
        <taxon>Bacillaceae</taxon>
        <taxon>Heyndrickxia</taxon>
    </lineage>
</organism>
<dbReference type="EMBL" id="JARMAB010000042">
    <property type="protein sequence ID" value="MED1205881.1"/>
    <property type="molecule type" value="Genomic_DNA"/>
</dbReference>
<protein>
    <submittedName>
        <fullName evidence="1">Phage terminase small subunit P27 family</fullName>
    </submittedName>
</protein>
<keyword evidence="2" id="KW-1185">Reference proteome</keyword>
<dbReference type="RefSeq" id="WP_066271558.1">
    <property type="nucleotide sequence ID" value="NZ_JARMAB010000042.1"/>
</dbReference>
<dbReference type="NCBIfam" id="TIGR01558">
    <property type="entry name" value="sm_term_P27"/>
    <property type="match status" value="1"/>
</dbReference>
<accession>A0ABU6MPH9</accession>
<dbReference type="Proteomes" id="UP001341444">
    <property type="component" value="Unassembled WGS sequence"/>
</dbReference>
<dbReference type="InterPro" id="IPR006448">
    <property type="entry name" value="Phage_term_ssu_P27"/>
</dbReference>
<gene>
    <name evidence="1" type="ORF">P4T90_22870</name>
</gene>
<reference evidence="1 2" key="1">
    <citation type="submission" date="2023-03" db="EMBL/GenBank/DDBJ databases">
        <title>Bacillus Genome Sequencing.</title>
        <authorList>
            <person name="Dunlap C."/>
        </authorList>
    </citation>
    <scope>NUCLEOTIDE SEQUENCE [LARGE SCALE GENOMIC DNA]</scope>
    <source>
        <strain evidence="1 2">B-23453</strain>
    </source>
</reference>
<evidence type="ECO:0000313" key="1">
    <source>
        <dbReference type="EMBL" id="MED1205881.1"/>
    </source>
</evidence>